<sequence>MPNALRSLLVGLIAFALLFGTVAARAEALPQVSLDIALDPGRGSLEGEMTLVPPPASNGFTLLPGLELVAAQADGDAIVAEADDDGRHRLAWPSDTESLTLRWQGRLEDGERLLVSPGGSLLPAHGGWYPRFDDLGPFSLTLQITLPPGQRAVGTGSLQGEPRADEAGYRVRHVHPRTRVAELAAGPWVERSREVDGVRLRTLFPEALDEAHAETYLDHAADYLQRFVGRVGPYPYASFTMAASPAPVGLAYPGFTLLGERVIPLPFIPRTSLAHELMHAWWGAGVLVDYSRHEGTGGNWSEALTTYLADYALDEARGEARETRRRWLLDLAALPDDFDRRLADFRGQRDPAMRLLGYQHGAMLLHMLRQRIGDEAFDEGLRRFAERHMHRRAGWDDLAAALSEAAGEPLQASVEAWVQRPGRPALAVEATRRETSDGWTIAGVLEQSGAGAPWPLQVPLTVETAAGVERHRVALEEARAGFSLRLENEPLALLVDPDFDLLRRVDGPPILRRVTLDPASRLLALEASLAEPVRQALGAPLTAASETPSLVEDARPLLVAGSTGQVADWLEDQGFAEVARSMGQRGQARAWTLPGTAVTAISADDRETLMRLLGSLRHQLAHGYLIVDDDETTTGAWPFEEAALRVDWSP</sequence>
<reference evidence="2" key="1">
    <citation type="submission" date="2020-05" db="EMBL/GenBank/DDBJ databases">
        <authorList>
            <person name="Wang L."/>
            <person name="Shao Z."/>
        </authorList>
    </citation>
    <scope>NUCLEOTIDE SEQUENCE</scope>
    <source>
        <strain evidence="2">MCCC 1A05776</strain>
    </source>
</reference>
<dbReference type="GO" id="GO:0008270">
    <property type="term" value="F:zinc ion binding"/>
    <property type="evidence" value="ECO:0007669"/>
    <property type="project" value="InterPro"/>
</dbReference>
<evidence type="ECO:0000313" key="2">
    <source>
        <dbReference type="EMBL" id="MCE8053087.1"/>
    </source>
</evidence>
<evidence type="ECO:0000259" key="1">
    <source>
        <dbReference type="Pfam" id="PF01433"/>
    </source>
</evidence>
<feature type="domain" description="Peptidase M1 membrane alanine aminopeptidase" evidence="1">
    <location>
        <begin position="273"/>
        <end position="417"/>
    </location>
</feature>
<proteinExistence type="predicted"/>
<protein>
    <submittedName>
        <fullName evidence="2">M1 family peptidase</fullName>
    </submittedName>
</protein>
<evidence type="ECO:0000313" key="3">
    <source>
        <dbReference type="Proteomes" id="UP001320178"/>
    </source>
</evidence>
<name>A0AAW4YYF5_9GAMM</name>
<dbReference type="RefSeq" id="WP_234240448.1">
    <property type="nucleotide sequence ID" value="NZ_JABFTS010000009.1"/>
</dbReference>
<dbReference type="EMBL" id="JABFTS010000009">
    <property type="protein sequence ID" value="MCE8053087.1"/>
    <property type="molecule type" value="Genomic_DNA"/>
</dbReference>
<accession>A0AAW4YYF5</accession>
<dbReference type="Proteomes" id="UP001320178">
    <property type="component" value="Unassembled WGS sequence"/>
</dbReference>
<dbReference type="SUPFAM" id="SSF55486">
    <property type="entry name" value="Metalloproteases ('zincins'), catalytic domain"/>
    <property type="match status" value="1"/>
</dbReference>
<dbReference type="GO" id="GO:0008237">
    <property type="term" value="F:metallopeptidase activity"/>
    <property type="evidence" value="ECO:0007669"/>
    <property type="project" value="InterPro"/>
</dbReference>
<reference evidence="2" key="2">
    <citation type="journal article" date="2021" name="Front. Microbiol.">
        <title>Aerobic Denitrification and Heterotrophic Sulfur Oxidation in the Genus Halomonas Revealed by Six Novel Species Characterizations and Genome-Based Analysis.</title>
        <authorList>
            <person name="Wang L."/>
            <person name="Shao Z."/>
        </authorList>
    </citation>
    <scope>NUCLEOTIDE SEQUENCE</scope>
    <source>
        <strain evidence="2">MCCC 1A05776</strain>
    </source>
</reference>
<comment type="caution">
    <text evidence="2">The sequence shown here is derived from an EMBL/GenBank/DDBJ whole genome shotgun (WGS) entry which is preliminary data.</text>
</comment>
<dbReference type="InterPro" id="IPR027268">
    <property type="entry name" value="Peptidase_M4/M1_CTD_sf"/>
</dbReference>
<organism evidence="2 3">
    <name type="scientific">Billgrantia desiderata</name>
    <dbReference type="NCBI Taxonomy" id="52021"/>
    <lineage>
        <taxon>Bacteria</taxon>
        <taxon>Pseudomonadati</taxon>
        <taxon>Pseudomonadota</taxon>
        <taxon>Gammaproteobacteria</taxon>
        <taxon>Oceanospirillales</taxon>
        <taxon>Halomonadaceae</taxon>
        <taxon>Billgrantia</taxon>
    </lineage>
</organism>
<dbReference type="Pfam" id="PF01433">
    <property type="entry name" value="Peptidase_M1"/>
    <property type="match status" value="1"/>
</dbReference>
<dbReference type="AlphaFoldDB" id="A0AAW4YYF5"/>
<dbReference type="InterPro" id="IPR014782">
    <property type="entry name" value="Peptidase_M1_dom"/>
</dbReference>
<dbReference type="Gene3D" id="1.10.390.10">
    <property type="entry name" value="Neutral Protease Domain 2"/>
    <property type="match status" value="1"/>
</dbReference>
<gene>
    <name evidence="2" type="ORF">HOP61_17495</name>
</gene>